<evidence type="ECO:0000256" key="3">
    <source>
        <dbReference type="ARBA" id="ARBA00022771"/>
    </source>
</evidence>
<evidence type="ECO:0000256" key="2">
    <source>
        <dbReference type="ARBA" id="ARBA00022723"/>
    </source>
</evidence>
<dbReference type="GeneID" id="34945828"/>
<dbReference type="STRING" id="70448.A0A090N3E2"/>
<feature type="domain" description="GATA-type" evidence="7">
    <location>
        <begin position="114"/>
        <end position="150"/>
    </location>
</feature>
<name>A0A090N3E2_OSTTA</name>
<dbReference type="SMART" id="SM00401">
    <property type="entry name" value="ZnF_GATA"/>
    <property type="match status" value="1"/>
</dbReference>
<comment type="caution">
    <text evidence="8">The sequence shown here is derived from an EMBL/GenBank/DDBJ whole genome shotgun (WGS) entry which is preliminary data.</text>
</comment>
<dbReference type="RefSeq" id="XP_022838995.1">
    <property type="nucleotide sequence ID" value="XM_022984243.1"/>
</dbReference>
<dbReference type="SUPFAM" id="SSF57716">
    <property type="entry name" value="Glucocorticoid receptor-like (DNA-binding domain)"/>
    <property type="match status" value="1"/>
</dbReference>
<dbReference type="AlphaFoldDB" id="A0A090N3E2"/>
<sequence>MSDVHRMRYAQSEGMNDSEAQRRAAMFVSVRPLAYANEMFDAKPMTESKLMPWARPTYQALADAQAEAHAHVSRRNERHGSVESDHTTHDGGGPRGEGVRKSVDEEEEDDSPRPEAGVTCACCRTQKTPLWRNGPTGSKTLCNACGVRFKAGRVVADDNGNVFPLAPQGRKRAVQITPHRGGENYVGPPFKRAKPKHSSSTYTHHLEDGRLYELKRRPRARSRTSPARASRFVNRRRRIMTRTPSSPNAIARDAERRTPTRALDGGIFHPSDRARAGDAAVARASKGGAVA</sequence>
<dbReference type="Pfam" id="PF00320">
    <property type="entry name" value="GATA"/>
    <property type="match status" value="1"/>
</dbReference>
<dbReference type="InterPro" id="IPR000679">
    <property type="entry name" value="Znf_GATA"/>
</dbReference>
<keyword evidence="3 5" id="KW-0863">Zinc-finger</keyword>
<evidence type="ECO:0000256" key="4">
    <source>
        <dbReference type="ARBA" id="ARBA00022833"/>
    </source>
</evidence>
<evidence type="ECO:0000256" key="6">
    <source>
        <dbReference type="SAM" id="MobiDB-lite"/>
    </source>
</evidence>
<feature type="compositionally biased region" description="Basic and acidic residues" evidence="6">
    <location>
        <begin position="66"/>
        <end position="89"/>
    </location>
</feature>
<dbReference type="InterPro" id="IPR013088">
    <property type="entry name" value="Znf_NHR/GATA"/>
</dbReference>
<keyword evidence="9" id="KW-1185">Reference proteome</keyword>
<keyword evidence="4" id="KW-0862">Zinc</keyword>
<evidence type="ECO:0000259" key="7">
    <source>
        <dbReference type="PROSITE" id="PS50114"/>
    </source>
</evidence>
<gene>
    <name evidence="8" type="ORF">OT_ostta05g02190</name>
</gene>
<dbReference type="PROSITE" id="PS50114">
    <property type="entry name" value="GATA_ZN_FINGER_2"/>
    <property type="match status" value="1"/>
</dbReference>
<feature type="region of interest" description="Disordered" evidence="6">
    <location>
        <begin position="179"/>
        <end position="202"/>
    </location>
</feature>
<dbReference type="InterPro" id="IPR051140">
    <property type="entry name" value="GATA_TF"/>
</dbReference>
<dbReference type="Proteomes" id="UP000009170">
    <property type="component" value="Unassembled WGS sequence"/>
</dbReference>
<reference evidence="8 9" key="2">
    <citation type="journal article" date="2014" name="BMC Genomics">
        <title>An improved genome of the model marine alga Ostreococcus tauri unfolds by assessing Illumina de novo assemblies.</title>
        <authorList>
            <person name="Blanc-Mathieu R."/>
            <person name="Verhelst B."/>
            <person name="Derelle E."/>
            <person name="Rombauts S."/>
            <person name="Bouget F.Y."/>
            <person name="Carre I."/>
            <person name="Chateau A."/>
            <person name="Eyre-Walker A."/>
            <person name="Grimsley N."/>
            <person name="Moreau H."/>
            <person name="Piegu B."/>
            <person name="Rivals E."/>
            <person name="Schackwitz W."/>
            <person name="Van de Peer Y."/>
            <person name="Piganeau G."/>
        </authorList>
    </citation>
    <scope>NUCLEOTIDE SEQUENCE [LARGE SCALE GENOMIC DNA]</scope>
    <source>
        <strain evidence="9">OTTH 0595 / CCAP 157/2 / RCC745</strain>
    </source>
</reference>
<dbReference type="KEGG" id="ota:OT_ostta05g02190"/>
<dbReference type="GO" id="GO:0043565">
    <property type="term" value="F:sequence-specific DNA binding"/>
    <property type="evidence" value="ECO:0007669"/>
    <property type="project" value="InterPro"/>
</dbReference>
<reference evidence="9" key="1">
    <citation type="journal article" date="2006" name="Proc. Natl. Acad. Sci. U.S.A.">
        <title>Genome analysis of the smallest free-living eukaryote Ostreococcus tauri unveils many unique features.</title>
        <authorList>
            <person name="Derelle E."/>
            <person name="Ferraz C."/>
            <person name="Rombauts S."/>
            <person name="Rouze P."/>
            <person name="Worden A.Z."/>
            <person name="Robbens S."/>
            <person name="Partensky F."/>
            <person name="Degroeve S."/>
            <person name="Echeynie S."/>
            <person name="Cooke R."/>
            <person name="Saeys Y."/>
            <person name="Wuyts J."/>
            <person name="Jabbari K."/>
            <person name="Bowler C."/>
            <person name="Panaud O."/>
            <person name="Piegu B."/>
            <person name="Ball S.G."/>
            <person name="Ral J.-P."/>
            <person name="Bouget F.-Y."/>
            <person name="Piganeau G."/>
            <person name="De Baets B."/>
            <person name="Picard A."/>
            <person name="Delseny M."/>
            <person name="Demaille J."/>
            <person name="Van de Peer Y."/>
            <person name="Moreau H."/>
        </authorList>
    </citation>
    <scope>NUCLEOTIDE SEQUENCE [LARGE SCALE GENOMIC DNA]</scope>
    <source>
        <strain evidence="9">OTTH 0595 / CCAP 157/2 / RCC745</strain>
    </source>
</reference>
<evidence type="ECO:0000313" key="8">
    <source>
        <dbReference type="EMBL" id="CEF97963.1"/>
    </source>
</evidence>
<dbReference type="OrthoDB" id="568328at2759"/>
<accession>A0A090N3E2</accession>
<evidence type="ECO:0000256" key="1">
    <source>
        <dbReference type="ARBA" id="ARBA00005694"/>
    </source>
</evidence>
<dbReference type="Gene3D" id="3.30.50.10">
    <property type="entry name" value="Erythroid Transcription Factor GATA-1, subunit A"/>
    <property type="match status" value="1"/>
</dbReference>
<dbReference type="EMBL" id="CAID01000005">
    <property type="protein sequence ID" value="CEF97963.1"/>
    <property type="molecule type" value="Genomic_DNA"/>
</dbReference>
<protein>
    <submittedName>
        <fullName evidence="8">Zinc finger, GATA-type</fullName>
    </submittedName>
</protein>
<evidence type="ECO:0000256" key="5">
    <source>
        <dbReference type="PROSITE-ProRule" id="PRU00094"/>
    </source>
</evidence>
<feature type="region of interest" description="Disordered" evidence="6">
    <location>
        <begin position="64"/>
        <end position="116"/>
    </location>
</feature>
<dbReference type="CDD" id="cd00202">
    <property type="entry name" value="ZnF_GATA"/>
    <property type="match status" value="1"/>
</dbReference>
<evidence type="ECO:0000313" key="9">
    <source>
        <dbReference type="Proteomes" id="UP000009170"/>
    </source>
</evidence>
<organism evidence="8 9">
    <name type="scientific">Ostreococcus tauri</name>
    <name type="common">Marine green alga</name>
    <dbReference type="NCBI Taxonomy" id="70448"/>
    <lineage>
        <taxon>Eukaryota</taxon>
        <taxon>Viridiplantae</taxon>
        <taxon>Chlorophyta</taxon>
        <taxon>Mamiellophyceae</taxon>
        <taxon>Mamiellales</taxon>
        <taxon>Bathycoccaceae</taxon>
        <taxon>Ostreococcus</taxon>
    </lineage>
</organism>
<feature type="region of interest" description="Disordered" evidence="6">
    <location>
        <begin position="1"/>
        <end position="20"/>
    </location>
</feature>
<dbReference type="PANTHER" id="PTHR45658">
    <property type="entry name" value="GATA TRANSCRIPTION FACTOR"/>
    <property type="match status" value="1"/>
</dbReference>
<feature type="region of interest" description="Disordered" evidence="6">
    <location>
        <begin position="240"/>
        <end position="291"/>
    </location>
</feature>
<dbReference type="GO" id="GO:0006355">
    <property type="term" value="P:regulation of DNA-templated transcription"/>
    <property type="evidence" value="ECO:0007669"/>
    <property type="project" value="InterPro"/>
</dbReference>
<comment type="similarity">
    <text evidence="1">Belongs to the type IV zinc-finger family. Class A subfamily.</text>
</comment>
<proteinExistence type="inferred from homology"/>
<keyword evidence="2" id="KW-0479">Metal-binding</keyword>
<dbReference type="GO" id="GO:0008270">
    <property type="term" value="F:zinc ion binding"/>
    <property type="evidence" value="ECO:0007669"/>
    <property type="project" value="UniProtKB-KW"/>
</dbReference>
<dbReference type="InParanoid" id="A0A090N3E2"/>